<reference evidence="1 2" key="1">
    <citation type="submission" date="2014-04" db="EMBL/GenBank/DDBJ databases">
        <authorList>
            <consortium name="DOE Joint Genome Institute"/>
            <person name="Kuo A."/>
            <person name="Tarkka M."/>
            <person name="Buscot F."/>
            <person name="Kohler A."/>
            <person name="Nagy L.G."/>
            <person name="Floudas D."/>
            <person name="Copeland A."/>
            <person name="Barry K.W."/>
            <person name="Cichocki N."/>
            <person name="Veneault-Fourrey C."/>
            <person name="LaButti K."/>
            <person name="Lindquist E.A."/>
            <person name="Lipzen A."/>
            <person name="Lundell T."/>
            <person name="Morin E."/>
            <person name="Murat C."/>
            <person name="Sun H."/>
            <person name="Tunlid A."/>
            <person name="Henrissat B."/>
            <person name="Grigoriev I.V."/>
            <person name="Hibbett D.S."/>
            <person name="Martin F."/>
            <person name="Nordberg H.P."/>
            <person name="Cantor M.N."/>
            <person name="Hua S.X."/>
        </authorList>
    </citation>
    <scope>NUCLEOTIDE SEQUENCE [LARGE SCALE GENOMIC DNA]</scope>
    <source>
        <strain evidence="1 2">F 1598</strain>
    </source>
</reference>
<keyword evidence="2" id="KW-1185">Reference proteome</keyword>
<dbReference type="HOGENOM" id="CLU_2832062_0_0_1"/>
<name>A0A0C3FG77_PILCF</name>
<dbReference type="EMBL" id="KN833013">
    <property type="protein sequence ID" value="KIM78829.1"/>
    <property type="molecule type" value="Genomic_DNA"/>
</dbReference>
<evidence type="ECO:0000313" key="1">
    <source>
        <dbReference type="EMBL" id="KIM78829.1"/>
    </source>
</evidence>
<evidence type="ECO:0000313" key="2">
    <source>
        <dbReference type="Proteomes" id="UP000054166"/>
    </source>
</evidence>
<proteinExistence type="predicted"/>
<sequence>MSIIANMLADYKRDLKLLDCLDDCLLIPPVCIIISTITTLTGRQINAQEDLEKDIADVGLTHSVDA</sequence>
<accession>A0A0C3FG77</accession>
<dbReference type="Proteomes" id="UP000054166">
    <property type="component" value="Unassembled WGS sequence"/>
</dbReference>
<dbReference type="AlphaFoldDB" id="A0A0C3FG77"/>
<gene>
    <name evidence="1" type="ORF">PILCRDRAFT_10772</name>
</gene>
<dbReference type="InParanoid" id="A0A0C3FG77"/>
<organism evidence="1 2">
    <name type="scientific">Piloderma croceum (strain F 1598)</name>
    <dbReference type="NCBI Taxonomy" id="765440"/>
    <lineage>
        <taxon>Eukaryota</taxon>
        <taxon>Fungi</taxon>
        <taxon>Dikarya</taxon>
        <taxon>Basidiomycota</taxon>
        <taxon>Agaricomycotina</taxon>
        <taxon>Agaricomycetes</taxon>
        <taxon>Agaricomycetidae</taxon>
        <taxon>Atheliales</taxon>
        <taxon>Atheliaceae</taxon>
        <taxon>Piloderma</taxon>
    </lineage>
</organism>
<protein>
    <submittedName>
        <fullName evidence="1">Uncharacterized protein</fullName>
    </submittedName>
</protein>
<reference evidence="2" key="2">
    <citation type="submission" date="2015-01" db="EMBL/GenBank/DDBJ databases">
        <title>Evolutionary Origins and Diversification of the Mycorrhizal Mutualists.</title>
        <authorList>
            <consortium name="DOE Joint Genome Institute"/>
            <consortium name="Mycorrhizal Genomics Consortium"/>
            <person name="Kohler A."/>
            <person name="Kuo A."/>
            <person name="Nagy L.G."/>
            <person name="Floudas D."/>
            <person name="Copeland A."/>
            <person name="Barry K.W."/>
            <person name="Cichocki N."/>
            <person name="Veneault-Fourrey C."/>
            <person name="LaButti K."/>
            <person name="Lindquist E.A."/>
            <person name="Lipzen A."/>
            <person name="Lundell T."/>
            <person name="Morin E."/>
            <person name="Murat C."/>
            <person name="Riley R."/>
            <person name="Ohm R."/>
            <person name="Sun H."/>
            <person name="Tunlid A."/>
            <person name="Henrissat B."/>
            <person name="Grigoriev I.V."/>
            <person name="Hibbett D.S."/>
            <person name="Martin F."/>
        </authorList>
    </citation>
    <scope>NUCLEOTIDE SEQUENCE [LARGE SCALE GENOMIC DNA]</scope>
    <source>
        <strain evidence="2">F 1598</strain>
    </source>
</reference>